<dbReference type="InterPro" id="IPR001173">
    <property type="entry name" value="Glyco_trans_2-like"/>
</dbReference>
<dbReference type="Gene3D" id="3.90.550.10">
    <property type="entry name" value="Spore Coat Polysaccharide Biosynthesis Protein SpsA, Chain A"/>
    <property type="match status" value="1"/>
</dbReference>
<organism evidence="3 4">
    <name type="scientific">Brevibacillus brevis</name>
    <name type="common">Bacillus brevis</name>
    <dbReference type="NCBI Taxonomy" id="1393"/>
    <lineage>
        <taxon>Bacteria</taxon>
        <taxon>Bacillati</taxon>
        <taxon>Bacillota</taxon>
        <taxon>Bacilli</taxon>
        <taxon>Bacillales</taxon>
        <taxon>Paenibacillaceae</taxon>
        <taxon>Brevibacillus</taxon>
    </lineage>
</organism>
<evidence type="ECO:0000259" key="2">
    <source>
        <dbReference type="Pfam" id="PF00535"/>
    </source>
</evidence>
<accession>A0A517IGX6</accession>
<evidence type="ECO:0000313" key="4">
    <source>
        <dbReference type="Proteomes" id="UP000317713"/>
    </source>
</evidence>
<sequence>MSLITVVIPTYNREKYLPTAIESVLNQTHREWKLLIVDDASTDHTQTIVEKYLDDDPRIHYVLLPENSGIGKTMSAALERIDTPYFVSLDSDDWFDEKTLEILLDEMERQPETTNVVFSNTVFWKEVGDTRELSEIMRPPIYEDKYYYLEAPMVWPRFYRTQAVRDVGGFECDDPMQGRFSHDKYMLLKLIGTGDIHWVDANLYHYLIHESNNSHTKNWPQWTKARKYILTKILKLWGDEYEPVFVYTPEGWIYVNELIPKEKPS</sequence>
<evidence type="ECO:0000256" key="1">
    <source>
        <dbReference type="ARBA" id="ARBA00006739"/>
    </source>
</evidence>
<keyword evidence="3" id="KW-0808">Transferase</keyword>
<dbReference type="AlphaFoldDB" id="A0A517IGX6"/>
<name>A0A517IGX6_BREBE</name>
<gene>
    <name evidence="3" type="ORF">FPS98_14870</name>
</gene>
<comment type="similarity">
    <text evidence="1">Belongs to the glycosyltransferase 2 family.</text>
</comment>
<reference evidence="3 4" key="1">
    <citation type="submission" date="2019-07" db="EMBL/GenBank/DDBJ databases">
        <title>Characterization of Brevibacillus brevis HK544, as a potential biocontrol agent.</title>
        <authorList>
            <person name="Kim H."/>
        </authorList>
    </citation>
    <scope>NUCLEOTIDE SEQUENCE [LARGE SCALE GENOMIC DNA]</scope>
    <source>
        <strain evidence="3 4">HK544</strain>
    </source>
</reference>
<dbReference type="CDD" id="cd00761">
    <property type="entry name" value="Glyco_tranf_GTA_type"/>
    <property type="match status" value="1"/>
</dbReference>
<dbReference type="Proteomes" id="UP000317713">
    <property type="component" value="Chromosome"/>
</dbReference>
<evidence type="ECO:0000313" key="3">
    <source>
        <dbReference type="EMBL" id="QDS38134.1"/>
    </source>
</evidence>
<dbReference type="SUPFAM" id="SSF53448">
    <property type="entry name" value="Nucleotide-diphospho-sugar transferases"/>
    <property type="match status" value="1"/>
</dbReference>
<feature type="domain" description="Glycosyltransferase 2-like" evidence="2">
    <location>
        <begin position="5"/>
        <end position="146"/>
    </location>
</feature>
<proteinExistence type="inferred from homology"/>
<dbReference type="EMBL" id="CP042161">
    <property type="protein sequence ID" value="QDS38134.1"/>
    <property type="molecule type" value="Genomic_DNA"/>
</dbReference>
<dbReference type="PANTHER" id="PTHR22916:SF3">
    <property type="entry name" value="UDP-GLCNAC:BETAGAL BETA-1,3-N-ACETYLGLUCOSAMINYLTRANSFERASE-LIKE PROTEIN 1"/>
    <property type="match status" value="1"/>
</dbReference>
<dbReference type="Pfam" id="PF00535">
    <property type="entry name" value="Glycos_transf_2"/>
    <property type="match status" value="1"/>
</dbReference>
<protein>
    <submittedName>
        <fullName evidence="3">Glycosyltransferase family 2 protein</fullName>
    </submittedName>
</protein>
<dbReference type="PANTHER" id="PTHR22916">
    <property type="entry name" value="GLYCOSYLTRANSFERASE"/>
    <property type="match status" value="1"/>
</dbReference>
<dbReference type="GO" id="GO:0016758">
    <property type="term" value="F:hexosyltransferase activity"/>
    <property type="evidence" value="ECO:0007669"/>
    <property type="project" value="UniProtKB-ARBA"/>
</dbReference>
<dbReference type="InterPro" id="IPR029044">
    <property type="entry name" value="Nucleotide-diphossugar_trans"/>
</dbReference>